<sequence length="64" mass="6873">MWPILSTSATTVFGLLPMVILGSSLNRPIAISIISGVVFSTVLTLILVPNVYLLVESMSRKKAI</sequence>
<keyword evidence="3" id="KW-1185">Reference proteome</keyword>
<dbReference type="InterPro" id="IPR001036">
    <property type="entry name" value="Acrflvin-R"/>
</dbReference>
<dbReference type="GO" id="GO:0042910">
    <property type="term" value="F:xenobiotic transmembrane transporter activity"/>
    <property type="evidence" value="ECO:0007669"/>
    <property type="project" value="TreeGrafter"/>
</dbReference>
<evidence type="ECO:0000313" key="2">
    <source>
        <dbReference type="EMBL" id="GBF33672.1"/>
    </source>
</evidence>
<dbReference type="AlphaFoldDB" id="A0A2L2XC46"/>
<keyword evidence="1" id="KW-1133">Transmembrane helix</keyword>
<proteinExistence type="predicted"/>
<evidence type="ECO:0000313" key="3">
    <source>
        <dbReference type="Proteomes" id="UP000239549"/>
    </source>
</evidence>
<protein>
    <submittedName>
        <fullName evidence="2">Acriflavin resistance protein</fullName>
    </submittedName>
</protein>
<dbReference type="Pfam" id="PF00873">
    <property type="entry name" value="ACR_tran"/>
    <property type="match status" value="1"/>
</dbReference>
<name>A0A2L2XC46_9FIRM</name>
<dbReference type="Proteomes" id="UP000239549">
    <property type="component" value="Unassembled WGS sequence"/>
</dbReference>
<keyword evidence="1" id="KW-0472">Membrane</keyword>
<dbReference type="SUPFAM" id="SSF82866">
    <property type="entry name" value="Multidrug efflux transporter AcrB transmembrane domain"/>
    <property type="match status" value="1"/>
</dbReference>
<organism evidence="2 3">
    <name type="scientific">Desulfocucumis palustris</name>
    <dbReference type="NCBI Taxonomy" id="1898651"/>
    <lineage>
        <taxon>Bacteria</taxon>
        <taxon>Bacillati</taxon>
        <taxon>Bacillota</taxon>
        <taxon>Clostridia</taxon>
        <taxon>Eubacteriales</taxon>
        <taxon>Desulfocucumaceae</taxon>
        <taxon>Desulfocucumis</taxon>
    </lineage>
</organism>
<evidence type="ECO:0000256" key="1">
    <source>
        <dbReference type="SAM" id="Phobius"/>
    </source>
</evidence>
<dbReference type="PANTHER" id="PTHR32063">
    <property type="match status" value="1"/>
</dbReference>
<dbReference type="Gene3D" id="1.20.1640.10">
    <property type="entry name" value="Multidrug efflux transporter AcrB transmembrane domain"/>
    <property type="match status" value="1"/>
</dbReference>
<dbReference type="GO" id="GO:0005886">
    <property type="term" value="C:plasma membrane"/>
    <property type="evidence" value="ECO:0007669"/>
    <property type="project" value="TreeGrafter"/>
</dbReference>
<dbReference type="EMBL" id="BFAV01000112">
    <property type="protein sequence ID" value="GBF33672.1"/>
    <property type="molecule type" value="Genomic_DNA"/>
</dbReference>
<accession>A0A2L2XC46</accession>
<keyword evidence="1" id="KW-0812">Transmembrane</keyword>
<comment type="caution">
    <text evidence="2">The sequence shown here is derived from an EMBL/GenBank/DDBJ whole genome shotgun (WGS) entry which is preliminary data.</text>
</comment>
<dbReference type="PANTHER" id="PTHR32063:SF0">
    <property type="entry name" value="SWARMING MOTILITY PROTEIN SWRC"/>
    <property type="match status" value="1"/>
</dbReference>
<reference evidence="3" key="1">
    <citation type="submission" date="2018-02" db="EMBL/GenBank/DDBJ databases">
        <title>Genome sequence of Desulfocucumis palustris strain NAW-5.</title>
        <authorList>
            <person name="Watanabe M."/>
            <person name="Kojima H."/>
            <person name="Fukui M."/>
        </authorList>
    </citation>
    <scope>NUCLEOTIDE SEQUENCE [LARGE SCALE GENOMIC DNA]</scope>
    <source>
        <strain evidence="3">NAW-5</strain>
    </source>
</reference>
<feature type="transmembrane region" description="Helical" evidence="1">
    <location>
        <begin position="32"/>
        <end position="55"/>
    </location>
</feature>
<gene>
    <name evidence="2" type="ORF">DCCM_2778</name>
</gene>